<dbReference type="PANTHER" id="PTHR43777:SF1">
    <property type="entry name" value="MOLYBDENUM COFACTOR CYTIDYLYLTRANSFERASE"/>
    <property type="match status" value="1"/>
</dbReference>
<proteinExistence type="predicted"/>
<dbReference type="GO" id="GO:0016779">
    <property type="term" value="F:nucleotidyltransferase activity"/>
    <property type="evidence" value="ECO:0007669"/>
    <property type="project" value="UniProtKB-ARBA"/>
</dbReference>
<dbReference type="EMBL" id="BMIP01000001">
    <property type="protein sequence ID" value="GGD56962.1"/>
    <property type="molecule type" value="Genomic_DNA"/>
</dbReference>
<dbReference type="SUPFAM" id="SSF53448">
    <property type="entry name" value="Nucleotide-diphospho-sugar transferases"/>
    <property type="match status" value="1"/>
</dbReference>
<dbReference type="Gene3D" id="3.90.550.10">
    <property type="entry name" value="Spore Coat Polysaccharide Biosynthesis Protein SpsA, Chain A"/>
    <property type="match status" value="1"/>
</dbReference>
<evidence type="ECO:0000259" key="2">
    <source>
        <dbReference type="Pfam" id="PF12804"/>
    </source>
</evidence>
<evidence type="ECO:0000313" key="3">
    <source>
        <dbReference type="EMBL" id="GGD56962.1"/>
    </source>
</evidence>
<accession>A0A916YRC3</accession>
<feature type="domain" description="MobA-like NTP transferase" evidence="2">
    <location>
        <begin position="9"/>
        <end position="166"/>
    </location>
</feature>
<keyword evidence="1" id="KW-0460">Magnesium</keyword>
<evidence type="ECO:0000256" key="1">
    <source>
        <dbReference type="ARBA" id="ARBA00022842"/>
    </source>
</evidence>
<organism evidence="3 4">
    <name type="scientific">Croceicoccus mobilis</name>
    <dbReference type="NCBI Taxonomy" id="1703339"/>
    <lineage>
        <taxon>Bacteria</taxon>
        <taxon>Pseudomonadati</taxon>
        <taxon>Pseudomonadota</taxon>
        <taxon>Alphaproteobacteria</taxon>
        <taxon>Sphingomonadales</taxon>
        <taxon>Erythrobacteraceae</taxon>
        <taxon>Croceicoccus</taxon>
    </lineage>
</organism>
<dbReference type="PANTHER" id="PTHR43777">
    <property type="entry name" value="MOLYBDENUM COFACTOR CYTIDYLYLTRANSFERASE"/>
    <property type="match status" value="1"/>
</dbReference>
<reference evidence="3" key="1">
    <citation type="journal article" date="2014" name="Int. J. Syst. Evol. Microbiol.">
        <title>Complete genome sequence of Corynebacterium casei LMG S-19264T (=DSM 44701T), isolated from a smear-ripened cheese.</title>
        <authorList>
            <consortium name="US DOE Joint Genome Institute (JGI-PGF)"/>
            <person name="Walter F."/>
            <person name="Albersmeier A."/>
            <person name="Kalinowski J."/>
            <person name="Ruckert C."/>
        </authorList>
    </citation>
    <scope>NUCLEOTIDE SEQUENCE</scope>
    <source>
        <strain evidence="3">CGMCC 1.15360</strain>
    </source>
</reference>
<gene>
    <name evidence="3" type="ORF">GCM10010990_02730</name>
</gene>
<sequence>MIAAREIFAVTLAAGLSTRFGGDKLAARLGGTNVLDASLKALEGFDWAGRGIVLDPRRAAGWSGGLPVIPNPAPESGMGHSLALAARAAMDAGAAHLLVTLGDMPNLSRGSIARLLAEAPAGPDSLAVMVPPGGKPAPPAIFGASWLPRLAETRGDSGARAILRNPAHAVRQVALSASEAIDIDTREDIERLR</sequence>
<name>A0A916YRC3_9SPHN</name>
<reference evidence="3" key="2">
    <citation type="submission" date="2020-09" db="EMBL/GenBank/DDBJ databases">
        <authorList>
            <person name="Sun Q."/>
            <person name="Zhou Y."/>
        </authorList>
    </citation>
    <scope>NUCLEOTIDE SEQUENCE</scope>
    <source>
        <strain evidence="3">CGMCC 1.15360</strain>
    </source>
</reference>
<dbReference type="Pfam" id="PF12804">
    <property type="entry name" value="NTP_transf_3"/>
    <property type="match status" value="1"/>
</dbReference>
<dbReference type="OrthoDB" id="9779263at2"/>
<dbReference type="Proteomes" id="UP000612349">
    <property type="component" value="Unassembled WGS sequence"/>
</dbReference>
<protein>
    <recommendedName>
        <fullName evidence="2">MobA-like NTP transferase domain-containing protein</fullName>
    </recommendedName>
</protein>
<evidence type="ECO:0000313" key="4">
    <source>
        <dbReference type="Proteomes" id="UP000612349"/>
    </source>
</evidence>
<keyword evidence="4" id="KW-1185">Reference proteome</keyword>
<dbReference type="AlphaFoldDB" id="A0A916YRC3"/>
<dbReference type="InterPro" id="IPR029044">
    <property type="entry name" value="Nucleotide-diphossugar_trans"/>
</dbReference>
<dbReference type="InterPro" id="IPR025877">
    <property type="entry name" value="MobA-like_NTP_Trfase"/>
</dbReference>
<comment type="caution">
    <text evidence="3">The sequence shown here is derived from an EMBL/GenBank/DDBJ whole genome shotgun (WGS) entry which is preliminary data.</text>
</comment>
<dbReference type="RefSeq" id="WP_066772625.1">
    <property type="nucleotide sequence ID" value="NZ_BMIP01000001.1"/>
</dbReference>